<keyword evidence="3" id="KW-1133">Transmembrane helix</keyword>
<keyword evidence="3" id="KW-0812">Transmembrane</keyword>
<evidence type="ECO:0000256" key="2">
    <source>
        <dbReference type="SAM" id="MobiDB-lite"/>
    </source>
</evidence>
<dbReference type="PROSITE" id="PS50088">
    <property type="entry name" value="ANK_REPEAT"/>
    <property type="match status" value="2"/>
</dbReference>
<dbReference type="InParanoid" id="K4A285"/>
<dbReference type="InterPro" id="IPR026961">
    <property type="entry name" value="PGG_dom"/>
</dbReference>
<dbReference type="GO" id="GO:0016020">
    <property type="term" value="C:membrane"/>
    <property type="evidence" value="ECO:0000318"/>
    <property type="project" value="GO_Central"/>
</dbReference>
<feature type="transmembrane region" description="Helical" evidence="3">
    <location>
        <begin position="466"/>
        <end position="483"/>
    </location>
</feature>
<keyword evidence="1" id="KW-0040">ANK repeat</keyword>
<dbReference type="SUPFAM" id="SSF48403">
    <property type="entry name" value="Ankyrin repeat"/>
    <property type="match status" value="1"/>
</dbReference>
<name>K4A285_SETIT</name>
<evidence type="ECO:0000256" key="1">
    <source>
        <dbReference type="PROSITE-ProRule" id="PRU00023"/>
    </source>
</evidence>
<feature type="region of interest" description="Disordered" evidence="2">
    <location>
        <begin position="198"/>
        <end position="217"/>
    </location>
</feature>
<feature type="transmembrane region" description="Helical" evidence="3">
    <location>
        <begin position="504"/>
        <end position="522"/>
    </location>
</feature>
<dbReference type="InterPro" id="IPR036770">
    <property type="entry name" value="Ankyrin_rpt-contain_sf"/>
</dbReference>
<evidence type="ECO:0000259" key="4">
    <source>
        <dbReference type="Pfam" id="PF13962"/>
    </source>
</evidence>
<feature type="repeat" description="ANK" evidence="1">
    <location>
        <begin position="352"/>
        <end position="374"/>
    </location>
</feature>
<dbReference type="InterPro" id="IPR002110">
    <property type="entry name" value="Ankyrin_rpt"/>
</dbReference>
<evidence type="ECO:0000256" key="3">
    <source>
        <dbReference type="SAM" id="Phobius"/>
    </source>
</evidence>
<dbReference type="EnsemblPlants" id="KQL26087">
    <property type="protein sequence ID" value="KQL26087"/>
    <property type="gene ID" value="SETIT_032982mg"/>
</dbReference>
<proteinExistence type="predicted"/>
<keyword evidence="3" id="KW-0472">Membrane</keyword>
<reference evidence="5" key="2">
    <citation type="submission" date="2018-08" db="UniProtKB">
        <authorList>
            <consortium name="EnsemblPlants"/>
        </authorList>
    </citation>
    <scope>IDENTIFICATION</scope>
    <source>
        <strain evidence="5">Yugu1</strain>
    </source>
</reference>
<evidence type="ECO:0000313" key="6">
    <source>
        <dbReference type="Proteomes" id="UP000004995"/>
    </source>
</evidence>
<dbReference type="HOGENOM" id="CLU_000134_36_5_1"/>
<dbReference type="SMART" id="SM00248">
    <property type="entry name" value="ANK"/>
    <property type="match status" value="8"/>
</dbReference>
<feature type="domain" description="PGG" evidence="4">
    <location>
        <begin position="459"/>
        <end position="519"/>
    </location>
</feature>
<protein>
    <recommendedName>
        <fullName evidence="4">PGG domain-containing protein</fullName>
    </recommendedName>
</protein>
<dbReference type="Gene3D" id="1.25.40.20">
    <property type="entry name" value="Ankyrin repeat-containing domain"/>
    <property type="match status" value="3"/>
</dbReference>
<dbReference type="STRING" id="4555.K4A285"/>
<feature type="transmembrane region" description="Helical" evidence="3">
    <location>
        <begin position="528"/>
        <end position="550"/>
    </location>
</feature>
<evidence type="ECO:0000313" key="5">
    <source>
        <dbReference type="EnsemblPlants" id="KQL26087"/>
    </source>
</evidence>
<dbReference type="Gramene" id="KQL26087">
    <property type="protein sequence ID" value="KQL26087"/>
    <property type="gene ID" value="SETIT_032982mg"/>
</dbReference>
<feature type="transmembrane region" description="Helical" evidence="3">
    <location>
        <begin position="439"/>
        <end position="460"/>
    </location>
</feature>
<feature type="transmembrane region" description="Helical" evidence="3">
    <location>
        <begin position="584"/>
        <end position="617"/>
    </location>
</feature>
<accession>K4A285</accession>
<dbReference type="Proteomes" id="UP000004995">
    <property type="component" value="Unassembled WGS sequence"/>
</dbReference>
<dbReference type="Pfam" id="PF13962">
    <property type="entry name" value="PGG"/>
    <property type="match status" value="1"/>
</dbReference>
<dbReference type="PANTHER" id="PTHR24121">
    <property type="entry name" value="NO MECHANORECEPTOR POTENTIAL C, ISOFORM D-RELATED"/>
    <property type="match status" value="1"/>
</dbReference>
<dbReference type="OMA" id="FANIRRP"/>
<dbReference type="PANTHER" id="PTHR24121:SF21">
    <property type="entry name" value="ANKYRIN REPEAT FAMILY PROTEIN"/>
    <property type="match status" value="1"/>
</dbReference>
<dbReference type="FunCoup" id="K4A285">
    <property type="interactions" value="1"/>
</dbReference>
<dbReference type="Pfam" id="PF12796">
    <property type="entry name" value="Ank_2"/>
    <property type="match status" value="4"/>
</dbReference>
<sequence length="622" mass="66657">MTLGTELLRVLTTGDAARLKELLRSEGRPRADGHVAIEVNGASTGAAPSPVRTGCLLGVTSNGNTALYLAASRGHAELAALVGERAPSLVATRNGGLDTPLHCAAKAGSRDVAACLLSLMRAAAAGGAEEAAVAALRARNRLGATALHEAVRLGRAAAVELFMAEAPEMTSVTTDVGVSPLYLAAETRSEQMVRQLLRPSADGTPSPASAAGRHGRTALHAAATVSKGTTESWPVGSTLLTRVDSSGRTPLHLAILHGRLDVVELFLDVHTSAVQARISDDHGLFPLHTAAMAGSIRILDELIKRCPDYYELVDEQGRNFLHCAVEHNQDSVVRHICQNDAFAMLLNATDYEGNTPLHLAVKCGFPRIVSMLLQMTTVEIDKDGLSDPHFIVLSCLCWLGIGITLDRRRPDPLHHADRTPTTEEAAASDEEHDMLRNGAIGSVLIATVAFAAAFIVPGAFVASDTMAFLCSIVATSFLIYGGARENPRSHRLWYKILASRLMPMAARFMIAAFAFGFHLVLVDGANRGLIVFVYTVSMAPMLFCFPDVWIPLQLLGMAKAVWRRAGWRGLVNVHKRPMSPLHLVQLFVGSFLFQYLVGTLLVVLIATTFAVAIALSIRLPNY</sequence>
<keyword evidence="6" id="KW-1185">Reference proteome</keyword>
<dbReference type="AlphaFoldDB" id="K4A285"/>
<dbReference type="EMBL" id="AGNK02001277">
    <property type="status" value="NOT_ANNOTATED_CDS"/>
    <property type="molecule type" value="Genomic_DNA"/>
</dbReference>
<dbReference type="eggNOG" id="KOG0504">
    <property type="taxonomic scope" value="Eukaryota"/>
</dbReference>
<feature type="repeat" description="ANK" evidence="1">
    <location>
        <begin position="246"/>
        <end position="268"/>
    </location>
</feature>
<reference evidence="6" key="1">
    <citation type="journal article" date="2012" name="Nat. Biotechnol.">
        <title>Reference genome sequence of the model plant Setaria.</title>
        <authorList>
            <person name="Bennetzen J.L."/>
            <person name="Schmutz J."/>
            <person name="Wang H."/>
            <person name="Percifield R."/>
            <person name="Hawkins J."/>
            <person name="Pontaroli A.C."/>
            <person name="Estep M."/>
            <person name="Feng L."/>
            <person name="Vaughn J.N."/>
            <person name="Grimwood J."/>
            <person name="Jenkins J."/>
            <person name="Barry K."/>
            <person name="Lindquist E."/>
            <person name="Hellsten U."/>
            <person name="Deshpande S."/>
            <person name="Wang X."/>
            <person name="Wu X."/>
            <person name="Mitros T."/>
            <person name="Triplett J."/>
            <person name="Yang X."/>
            <person name="Ye C.Y."/>
            <person name="Mauro-Herrera M."/>
            <person name="Wang L."/>
            <person name="Li P."/>
            <person name="Sharma M."/>
            <person name="Sharma R."/>
            <person name="Ronald P.C."/>
            <person name="Panaud O."/>
            <person name="Kellogg E.A."/>
            <person name="Brutnell T.P."/>
            <person name="Doust A.N."/>
            <person name="Tuskan G.A."/>
            <person name="Rokhsar D."/>
            <person name="Devos K.M."/>
        </authorList>
    </citation>
    <scope>NUCLEOTIDE SEQUENCE [LARGE SCALE GENOMIC DNA]</scope>
    <source>
        <strain evidence="6">cv. Yugu1</strain>
    </source>
</reference>
<dbReference type="PROSITE" id="PS50297">
    <property type="entry name" value="ANK_REP_REGION"/>
    <property type="match status" value="2"/>
</dbReference>
<organism evidence="5 6">
    <name type="scientific">Setaria italica</name>
    <name type="common">Foxtail millet</name>
    <name type="synonym">Panicum italicum</name>
    <dbReference type="NCBI Taxonomy" id="4555"/>
    <lineage>
        <taxon>Eukaryota</taxon>
        <taxon>Viridiplantae</taxon>
        <taxon>Streptophyta</taxon>
        <taxon>Embryophyta</taxon>
        <taxon>Tracheophyta</taxon>
        <taxon>Spermatophyta</taxon>
        <taxon>Magnoliopsida</taxon>
        <taxon>Liliopsida</taxon>
        <taxon>Poales</taxon>
        <taxon>Poaceae</taxon>
        <taxon>PACMAD clade</taxon>
        <taxon>Panicoideae</taxon>
        <taxon>Panicodae</taxon>
        <taxon>Paniceae</taxon>
        <taxon>Cenchrinae</taxon>
        <taxon>Setaria</taxon>
    </lineage>
</organism>